<reference evidence="2 3" key="1">
    <citation type="submission" date="2016-10" db="EMBL/GenBank/DDBJ databases">
        <authorList>
            <person name="de Groot N.N."/>
        </authorList>
    </citation>
    <scope>NUCLEOTIDE SEQUENCE [LARGE SCALE GENOMIC DNA]</scope>
    <source>
        <strain evidence="2 3">MP1X4</strain>
    </source>
</reference>
<keyword evidence="3" id="KW-1185">Reference proteome</keyword>
<name>A0A1H2C3R1_MUCMA</name>
<feature type="signal peptide" evidence="1">
    <location>
        <begin position="1"/>
        <end position="23"/>
    </location>
</feature>
<dbReference type="RefSeq" id="WP_091378740.1">
    <property type="nucleotide sequence ID" value="NZ_LT629740.1"/>
</dbReference>
<dbReference type="OrthoDB" id="788878at2"/>
<sequence length="388" mass="44630">MPVKSIRLAILFVLVGIACNLHAQSIIVPNWVNLPQDTIIKNQLINSLNGFLGQKEKPNKDNTYVLKECLLETSDLLDEIKGMEQNAKKQDKDFYKCYLTNIIKVDADNYIVQFSYIGIDDNTPRLRASFKLRAKRVGQEFHFYSPLKQNTIAWKIKKYNTLTCYYKDTMNSADVKSYQSKLDFYNKKLKQPILPILFYYCDNFTEVQQVLGIEYKADYNGATDNNLTSNEDNMSLMVNGSTKDNHRFNAHDLWHERLHAVMNRAIINRSVDEGCAYLYGGSWSYTWDEALTKFKKYAEDNPNADWHKLYTETTAYDPGDKPLITAYVLNALIVKKIEHEKGFPAVLELLSCGSREKGDANYFKALEKLTGITEVNFNTAMWALIKAS</sequence>
<feature type="chain" id="PRO_5009270735" description="Peptidase MA superfamily protein" evidence="1">
    <location>
        <begin position="24"/>
        <end position="388"/>
    </location>
</feature>
<evidence type="ECO:0000256" key="1">
    <source>
        <dbReference type="SAM" id="SignalP"/>
    </source>
</evidence>
<dbReference type="PROSITE" id="PS51257">
    <property type="entry name" value="PROKAR_LIPOPROTEIN"/>
    <property type="match status" value="1"/>
</dbReference>
<keyword evidence="1" id="KW-0732">Signal</keyword>
<proteinExistence type="predicted"/>
<dbReference type="Proteomes" id="UP000199679">
    <property type="component" value="Chromosome I"/>
</dbReference>
<dbReference type="AlphaFoldDB" id="A0A1H2C3R1"/>
<evidence type="ECO:0000313" key="2">
    <source>
        <dbReference type="EMBL" id="SDT64964.1"/>
    </source>
</evidence>
<protein>
    <recommendedName>
        <fullName evidence="4">Peptidase MA superfamily protein</fullName>
    </recommendedName>
</protein>
<accession>A0A1H2C3R1</accession>
<dbReference type="STRING" id="652787.SAMN05216490_4591"/>
<evidence type="ECO:0000313" key="3">
    <source>
        <dbReference type="Proteomes" id="UP000199679"/>
    </source>
</evidence>
<evidence type="ECO:0008006" key="4">
    <source>
        <dbReference type="Google" id="ProtNLM"/>
    </source>
</evidence>
<organism evidence="2 3">
    <name type="scientific">Mucilaginibacter mallensis</name>
    <dbReference type="NCBI Taxonomy" id="652787"/>
    <lineage>
        <taxon>Bacteria</taxon>
        <taxon>Pseudomonadati</taxon>
        <taxon>Bacteroidota</taxon>
        <taxon>Sphingobacteriia</taxon>
        <taxon>Sphingobacteriales</taxon>
        <taxon>Sphingobacteriaceae</taxon>
        <taxon>Mucilaginibacter</taxon>
    </lineage>
</organism>
<gene>
    <name evidence="2" type="ORF">SAMN05216490_4591</name>
</gene>
<dbReference type="EMBL" id="LT629740">
    <property type="protein sequence ID" value="SDT64964.1"/>
    <property type="molecule type" value="Genomic_DNA"/>
</dbReference>